<evidence type="ECO:0000313" key="2">
    <source>
        <dbReference type="EMBL" id="TCC98648.1"/>
    </source>
</evidence>
<dbReference type="EMBL" id="SJSM01000002">
    <property type="protein sequence ID" value="TCC98648.1"/>
    <property type="molecule type" value="Genomic_DNA"/>
</dbReference>
<dbReference type="OrthoDB" id="1091348at2"/>
<evidence type="ECO:0000313" key="4">
    <source>
        <dbReference type="Proteomes" id="UP000291117"/>
    </source>
</evidence>
<dbReference type="SUPFAM" id="SSF48452">
    <property type="entry name" value="TPR-like"/>
    <property type="match status" value="1"/>
</dbReference>
<dbReference type="Proteomes" id="UP000291117">
    <property type="component" value="Unassembled WGS sequence"/>
</dbReference>
<reference evidence="3 5" key="2">
    <citation type="submission" date="2019-04" db="EMBL/GenBank/DDBJ databases">
        <title>Pedobacter sp. RP-1-16 sp. nov., isolated from Arctic soil.</title>
        <authorList>
            <person name="Dahal R.H."/>
            <person name="Kim D.-U."/>
        </authorList>
    </citation>
    <scope>NUCLEOTIDE SEQUENCE [LARGE SCALE GENOMIC DNA]</scope>
    <source>
        <strain evidence="3 5">RP-1-16</strain>
    </source>
</reference>
<evidence type="ECO:0000313" key="5">
    <source>
        <dbReference type="Proteomes" id="UP000309594"/>
    </source>
</evidence>
<dbReference type="AlphaFoldDB" id="A0A4R0NES4"/>
<protein>
    <recommendedName>
        <fullName evidence="6">Tetratricopeptide repeat protein</fullName>
    </recommendedName>
</protein>
<dbReference type="InterPro" id="IPR011990">
    <property type="entry name" value="TPR-like_helical_dom_sf"/>
</dbReference>
<keyword evidence="1" id="KW-0812">Transmembrane</keyword>
<keyword evidence="1" id="KW-1133">Transmembrane helix</keyword>
<name>A0A4R0NES4_9SPHI</name>
<evidence type="ECO:0008006" key="6">
    <source>
        <dbReference type="Google" id="ProtNLM"/>
    </source>
</evidence>
<dbReference type="Gene3D" id="1.25.40.10">
    <property type="entry name" value="Tetratricopeptide repeat domain"/>
    <property type="match status" value="1"/>
</dbReference>
<dbReference type="EMBL" id="SWDX01000001">
    <property type="protein sequence ID" value="TKC65297.1"/>
    <property type="molecule type" value="Genomic_DNA"/>
</dbReference>
<comment type="caution">
    <text evidence="2">The sequence shown here is derived from an EMBL/GenBank/DDBJ whole genome shotgun (WGS) entry which is preliminary data.</text>
</comment>
<evidence type="ECO:0000313" key="3">
    <source>
        <dbReference type="EMBL" id="TKC65297.1"/>
    </source>
</evidence>
<reference evidence="2 4" key="1">
    <citation type="submission" date="2019-02" db="EMBL/GenBank/DDBJ databases">
        <title>Pedobacter sp. RP-3-8 sp. nov., isolated from Arctic soil.</title>
        <authorList>
            <person name="Dahal R.H."/>
        </authorList>
    </citation>
    <scope>NUCLEOTIDE SEQUENCE [LARGE SCALE GENOMIC DNA]</scope>
    <source>
        <strain evidence="2 4">RP-3-8</strain>
    </source>
</reference>
<dbReference type="RefSeq" id="WP_131607631.1">
    <property type="nucleotide sequence ID" value="NZ_SJSM01000002.1"/>
</dbReference>
<organism evidence="2 4">
    <name type="scientific">Pedobacter hiemivivus</name>
    <dbReference type="NCBI Taxonomy" id="2530454"/>
    <lineage>
        <taxon>Bacteria</taxon>
        <taxon>Pseudomonadati</taxon>
        <taxon>Bacteroidota</taxon>
        <taxon>Sphingobacteriia</taxon>
        <taxon>Sphingobacteriales</taxon>
        <taxon>Sphingobacteriaceae</taxon>
        <taxon>Pedobacter</taxon>
    </lineage>
</organism>
<feature type="transmembrane region" description="Helical" evidence="1">
    <location>
        <begin position="91"/>
        <end position="111"/>
    </location>
</feature>
<accession>A0A4R0NES4</accession>
<gene>
    <name evidence="2" type="ORF">EZ444_05060</name>
    <name evidence="3" type="ORF">FBD94_01725</name>
</gene>
<accession>A0A4U1GLM0</accession>
<dbReference type="Proteomes" id="UP000309594">
    <property type="component" value="Unassembled WGS sequence"/>
</dbReference>
<proteinExistence type="predicted"/>
<keyword evidence="4" id="KW-1185">Reference proteome</keyword>
<sequence>MMNEEKLLTVARYLEGDMELQEKQEFETLLQVDEELKSLLAEYKNVHQTLKMKIAPSEDDKEVEATLAAFGKQYFKDQEHSSARVVTLRPYLRWISVAAILVIGLFVWAPWSVNLYEKYSISKEMSVVERGADTKNNLEKAADLYNAHDFSAASAVLAQEYTLSPENTLVAYYYGITLIETGKENDARSILTKLYEGESVFKYDAAYYIGLSFLKQKDNQQALEWLAKIPQGTANYDKAQELSKKLH</sequence>
<keyword evidence="1" id="KW-0472">Membrane</keyword>
<evidence type="ECO:0000256" key="1">
    <source>
        <dbReference type="SAM" id="Phobius"/>
    </source>
</evidence>